<dbReference type="AlphaFoldDB" id="A0A0F9U2G0"/>
<reference evidence="2" key="1">
    <citation type="journal article" date="2015" name="Nature">
        <title>Complex archaea that bridge the gap between prokaryotes and eukaryotes.</title>
        <authorList>
            <person name="Spang A."/>
            <person name="Saw J.H."/>
            <person name="Jorgensen S.L."/>
            <person name="Zaremba-Niedzwiedzka K."/>
            <person name="Martijn J."/>
            <person name="Lind A.E."/>
            <person name="van Eijk R."/>
            <person name="Schleper C."/>
            <person name="Guy L."/>
            <person name="Ettema T.J."/>
        </authorList>
    </citation>
    <scope>NUCLEOTIDE SEQUENCE</scope>
</reference>
<comment type="caution">
    <text evidence="2">The sequence shown here is derived from an EMBL/GenBank/DDBJ whole genome shotgun (WGS) entry which is preliminary data.</text>
</comment>
<accession>A0A0F9U2G0</accession>
<gene>
    <name evidence="2" type="ORF">LCGC14_0258800</name>
</gene>
<sequence>MTPRDLRTEWLGTGSGVRLRWRVDLLATAMLTWTHVEVFSRANEAAPWVATGAPVLLVAGTNEYSLDHVAGTETTLYTVALWVAGPTVGDYASQVVGSGGGRYATVQDVRDEGIAAPEHDNARVRKMILKAEAWLERTTRRFFYPRELSLRFGGNGNRILPIHVPLIQIDSVETLSSDWPTDPSNDVALASVQVYNRHLTMGLASDDDRDNPRLILESGSYWPPGRQNIQLTGWFGYTELAPNEEPGETSSGSQVPLSRGDTPPDIKEVAMRLTIRRLPQAGDPDEEDFWTQRHRVSRWKTRDQEIQLLSPKSAGGIVGQFTGDPLIDNIVAQFSAPATGRMV</sequence>
<evidence type="ECO:0000256" key="1">
    <source>
        <dbReference type="SAM" id="MobiDB-lite"/>
    </source>
</evidence>
<evidence type="ECO:0000313" key="2">
    <source>
        <dbReference type="EMBL" id="KKN87425.1"/>
    </source>
</evidence>
<organism evidence="2">
    <name type="scientific">marine sediment metagenome</name>
    <dbReference type="NCBI Taxonomy" id="412755"/>
    <lineage>
        <taxon>unclassified sequences</taxon>
        <taxon>metagenomes</taxon>
        <taxon>ecological metagenomes</taxon>
    </lineage>
</organism>
<dbReference type="EMBL" id="LAZR01000138">
    <property type="protein sequence ID" value="KKN87425.1"/>
    <property type="molecule type" value="Genomic_DNA"/>
</dbReference>
<name>A0A0F9U2G0_9ZZZZ</name>
<proteinExistence type="predicted"/>
<protein>
    <submittedName>
        <fullName evidence="2">Uncharacterized protein</fullName>
    </submittedName>
</protein>
<feature type="region of interest" description="Disordered" evidence="1">
    <location>
        <begin position="240"/>
        <end position="264"/>
    </location>
</feature>